<dbReference type="EMBL" id="LAZR01002385">
    <property type="protein sequence ID" value="KKN30731.1"/>
    <property type="molecule type" value="Genomic_DNA"/>
</dbReference>
<gene>
    <name evidence="1" type="ORF">LCGC14_0831080</name>
</gene>
<organism evidence="1">
    <name type="scientific">marine sediment metagenome</name>
    <dbReference type="NCBI Taxonomy" id="412755"/>
    <lineage>
        <taxon>unclassified sequences</taxon>
        <taxon>metagenomes</taxon>
        <taxon>ecological metagenomes</taxon>
    </lineage>
</organism>
<name>A0A0F9S0N8_9ZZZZ</name>
<comment type="caution">
    <text evidence="1">The sequence shown here is derived from an EMBL/GenBank/DDBJ whole genome shotgun (WGS) entry which is preliminary data.</text>
</comment>
<accession>A0A0F9S0N8</accession>
<dbReference type="AlphaFoldDB" id="A0A0F9S0N8"/>
<protein>
    <submittedName>
        <fullName evidence="1">Uncharacterized protein</fullName>
    </submittedName>
</protein>
<reference evidence="1" key="1">
    <citation type="journal article" date="2015" name="Nature">
        <title>Complex archaea that bridge the gap between prokaryotes and eukaryotes.</title>
        <authorList>
            <person name="Spang A."/>
            <person name="Saw J.H."/>
            <person name="Jorgensen S.L."/>
            <person name="Zaremba-Niedzwiedzka K."/>
            <person name="Martijn J."/>
            <person name="Lind A.E."/>
            <person name="van Eijk R."/>
            <person name="Schleper C."/>
            <person name="Guy L."/>
            <person name="Ettema T.J."/>
        </authorList>
    </citation>
    <scope>NUCLEOTIDE SEQUENCE</scope>
</reference>
<evidence type="ECO:0000313" key="1">
    <source>
        <dbReference type="EMBL" id="KKN30731.1"/>
    </source>
</evidence>
<proteinExistence type="predicted"/>
<sequence>MCEQFGQCCQLCRVGAKHPDLVGRPRPGGFWRKHRSLALEIGAKQVPEMEAHYRKHGIAVTHRKGRNGTGHVPELTSKWDFDRCLAARGMVDKG</sequence>